<accession>A0AAV4S9E9</accession>
<dbReference type="AlphaFoldDB" id="A0AAV4S9E9"/>
<sequence length="102" mass="11540">MDLSTDMRHPVICQNRRDNGDTPVISDNGDSCTLRAGAHRPFPKPILSFTSETGTPEITGEEKDKKEEGGRKKKKKNKTKTPHHSSNENKNRLLFPDNPREE</sequence>
<dbReference type="Proteomes" id="UP001054945">
    <property type="component" value="Unassembled WGS sequence"/>
</dbReference>
<gene>
    <name evidence="2" type="ORF">CEXT_312861</name>
</gene>
<reference evidence="2 3" key="1">
    <citation type="submission" date="2021-06" db="EMBL/GenBank/DDBJ databases">
        <title>Caerostris extrusa draft genome.</title>
        <authorList>
            <person name="Kono N."/>
            <person name="Arakawa K."/>
        </authorList>
    </citation>
    <scope>NUCLEOTIDE SEQUENCE [LARGE SCALE GENOMIC DNA]</scope>
</reference>
<evidence type="ECO:0000256" key="1">
    <source>
        <dbReference type="SAM" id="MobiDB-lite"/>
    </source>
</evidence>
<keyword evidence="3" id="KW-1185">Reference proteome</keyword>
<comment type="caution">
    <text evidence="2">The sequence shown here is derived from an EMBL/GenBank/DDBJ whole genome shotgun (WGS) entry which is preliminary data.</text>
</comment>
<evidence type="ECO:0000313" key="3">
    <source>
        <dbReference type="Proteomes" id="UP001054945"/>
    </source>
</evidence>
<dbReference type="EMBL" id="BPLR01009091">
    <property type="protein sequence ID" value="GIY29574.1"/>
    <property type="molecule type" value="Genomic_DNA"/>
</dbReference>
<feature type="region of interest" description="Disordered" evidence="1">
    <location>
        <begin position="1"/>
        <end position="102"/>
    </location>
</feature>
<feature type="compositionally biased region" description="Basic and acidic residues" evidence="1">
    <location>
        <begin position="1"/>
        <end position="20"/>
    </location>
</feature>
<proteinExistence type="predicted"/>
<evidence type="ECO:0000313" key="2">
    <source>
        <dbReference type="EMBL" id="GIY29574.1"/>
    </source>
</evidence>
<feature type="compositionally biased region" description="Basic and acidic residues" evidence="1">
    <location>
        <begin position="60"/>
        <end position="70"/>
    </location>
</feature>
<organism evidence="2 3">
    <name type="scientific">Caerostris extrusa</name>
    <name type="common">Bark spider</name>
    <name type="synonym">Caerostris bankana</name>
    <dbReference type="NCBI Taxonomy" id="172846"/>
    <lineage>
        <taxon>Eukaryota</taxon>
        <taxon>Metazoa</taxon>
        <taxon>Ecdysozoa</taxon>
        <taxon>Arthropoda</taxon>
        <taxon>Chelicerata</taxon>
        <taxon>Arachnida</taxon>
        <taxon>Araneae</taxon>
        <taxon>Araneomorphae</taxon>
        <taxon>Entelegynae</taxon>
        <taxon>Araneoidea</taxon>
        <taxon>Araneidae</taxon>
        <taxon>Caerostris</taxon>
    </lineage>
</organism>
<feature type="compositionally biased region" description="Basic residues" evidence="1">
    <location>
        <begin position="71"/>
        <end position="83"/>
    </location>
</feature>
<name>A0AAV4S9E9_CAEEX</name>
<protein>
    <submittedName>
        <fullName evidence="2">Uncharacterized protein</fullName>
    </submittedName>
</protein>